<name>A0A0B2K1Q9_9FIRM</name>
<dbReference type="EMBL" id="JSCE01000046">
    <property type="protein sequence ID" value="KHM52823.1"/>
    <property type="molecule type" value="Genomic_DNA"/>
</dbReference>
<accession>A0A0B2K1Q9</accession>
<organism evidence="1 2">
    <name type="scientific">Anaerovibrio lipolyticus</name>
    <dbReference type="NCBI Taxonomy" id="82374"/>
    <lineage>
        <taxon>Bacteria</taxon>
        <taxon>Bacillati</taxon>
        <taxon>Bacillota</taxon>
        <taxon>Negativicutes</taxon>
        <taxon>Selenomonadales</taxon>
        <taxon>Selenomonadaceae</taxon>
        <taxon>Anaerovibrio</taxon>
    </lineage>
</organism>
<comment type="caution">
    <text evidence="1">The sequence shown here is derived from an EMBL/GenBank/DDBJ whole genome shotgun (WGS) entry which is preliminary data.</text>
</comment>
<keyword evidence="2" id="KW-1185">Reference proteome</keyword>
<dbReference type="RefSeq" id="WP_039206133.1">
    <property type="nucleotide sequence ID" value="NZ_DFHJ01000026.1"/>
</dbReference>
<dbReference type="AlphaFoldDB" id="A0A0B2K1Q9"/>
<evidence type="ECO:0000313" key="2">
    <source>
        <dbReference type="Proteomes" id="UP000030993"/>
    </source>
</evidence>
<proteinExistence type="predicted"/>
<gene>
    <name evidence="1" type="ORF">NZ47_02555</name>
</gene>
<sequence>MVAKSKMVTTKNVKKVSLKELLSEDTMGKQELVAKMLSSLFVHNKVDAEFQQVFRTSLKDAMRSVAEDCFSMGYNSGYDEGLKDGNVIGRKEFKAEEEKAMAEFQNKLEEELVKEILMNVKPEGLLQ</sequence>
<protein>
    <submittedName>
        <fullName evidence="1">Uncharacterized protein</fullName>
    </submittedName>
</protein>
<evidence type="ECO:0000313" key="1">
    <source>
        <dbReference type="EMBL" id="KHM52823.1"/>
    </source>
</evidence>
<reference evidence="1 2" key="1">
    <citation type="journal article" date="2013" name="PLoS ONE">
        <title>Identification and characterization of three novel lipases belonging to families II and V from Anaerovibrio lipolyticus 5ST.</title>
        <authorList>
            <person name="Prive F."/>
            <person name="Kaderbhai N.N."/>
            <person name="Girdwood S."/>
            <person name="Worgan H.J."/>
            <person name="Pinloche E."/>
            <person name="Scollan N.D."/>
            <person name="Huws S.A."/>
            <person name="Newbold C.J."/>
        </authorList>
    </citation>
    <scope>NUCLEOTIDE SEQUENCE [LARGE SCALE GENOMIC DNA]</scope>
    <source>
        <strain evidence="1 2">5S</strain>
    </source>
</reference>
<dbReference type="Proteomes" id="UP000030993">
    <property type="component" value="Unassembled WGS sequence"/>
</dbReference>